<keyword evidence="2" id="KW-1185">Reference proteome</keyword>
<dbReference type="Proteomes" id="UP000236732">
    <property type="component" value="Unassembled WGS sequence"/>
</dbReference>
<protein>
    <submittedName>
        <fullName evidence="1">Uncharacterized protein</fullName>
    </submittedName>
</protein>
<reference evidence="1 2" key="1">
    <citation type="submission" date="2016-10" db="EMBL/GenBank/DDBJ databases">
        <authorList>
            <person name="de Groot N.N."/>
        </authorList>
    </citation>
    <scope>NUCLEOTIDE SEQUENCE [LARGE SCALE GENOMIC DNA]</scope>
    <source>
        <strain evidence="1 2">CGMCC 4.7037</strain>
    </source>
</reference>
<evidence type="ECO:0000313" key="2">
    <source>
        <dbReference type="Proteomes" id="UP000236732"/>
    </source>
</evidence>
<evidence type="ECO:0000313" key="1">
    <source>
        <dbReference type="EMBL" id="SEG91784.1"/>
    </source>
</evidence>
<organism evidence="1 2">
    <name type="scientific">Nonomuraea solani</name>
    <dbReference type="NCBI Taxonomy" id="1144553"/>
    <lineage>
        <taxon>Bacteria</taxon>
        <taxon>Bacillati</taxon>
        <taxon>Actinomycetota</taxon>
        <taxon>Actinomycetes</taxon>
        <taxon>Streptosporangiales</taxon>
        <taxon>Streptosporangiaceae</taxon>
        <taxon>Nonomuraea</taxon>
    </lineage>
</organism>
<gene>
    <name evidence="1" type="ORF">SAMN05444920_107349</name>
</gene>
<accession>A0A1H6E428</accession>
<dbReference type="EMBL" id="FNVT01000007">
    <property type="protein sequence ID" value="SEG91784.1"/>
    <property type="molecule type" value="Genomic_DNA"/>
</dbReference>
<dbReference type="AlphaFoldDB" id="A0A1H6E428"/>
<dbReference type="RefSeq" id="WP_103958705.1">
    <property type="nucleotide sequence ID" value="NZ_FNVT01000007.1"/>
</dbReference>
<proteinExistence type="predicted"/>
<sequence>MSSGSWQGGRPLEEACFRQVASLLALMGSAGNLLARRLSELRGDGRPFERWWPDVRADRTYWACLTHGDPAPATAGQLALACLLLGRGLHRRGTLLIRLARPFADPGTLDVLGELIDEVSWRGGELAAALEPGLAAHDRGDHTAALENHAAVAARWPNDPWPRHEQALALFALDPAPATDAAQGADRARHPAVVAALERDPFYYRTLLVADPERAELVRTSIEPVTENDDLSPAALVGFADAAARIDPWSAAHARVLLGHLGIPQDLRAALGELGIDVPEASPVE</sequence>
<name>A0A1H6E428_9ACTN</name>